<dbReference type="Gene3D" id="3.40.50.300">
    <property type="entry name" value="P-loop containing nucleotide triphosphate hydrolases"/>
    <property type="match status" value="1"/>
</dbReference>
<keyword evidence="12 19" id="KW-0547">Nucleotide-binding</keyword>
<dbReference type="PIRSF" id="PIRSF006135">
    <property type="entry name" value="CobU"/>
    <property type="match status" value="1"/>
</dbReference>
<evidence type="ECO:0000256" key="10">
    <source>
        <dbReference type="ARBA" id="ARBA00022573"/>
    </source>
</evidence>
<name>A0A5C1Q762_9SPIO</name>
<dbReference type="GO" id="GO:0043752">
    <property type="term" value="F:adenosylcobinamide kinase activity"/>
    <property type="evidence" value="ECO:0007669"/>
    <property type="project" value="UniProtKB-EC"/>
</dbReference>
<evidence type="ECO:0000256" key="9">
    <source>
        <dbReference type="ARBA" id="ARBA00012523"/>
    </source>
</evidence>
<evidence type="ECO:0000256" key="7">
    <source>
        <dbReference type="ARBA" id="ARBA00007490"/>
    </source>
</evidence>
<evidence type="ECO:0000256" key="15">
    <source>
        <dbReference type="ARBA" id="ARBA00023134"/>
    </source>
</evidence>
<evidence type="ECO:0000256" key="12">
    <source>
        <dbReference type="ARBA" id="ARBA00022741"/>
    </source>
</evidence>
<comment type="function">
    <text evidence="4">Catalyzes ATP-dependent phosphorylation of adenosylcobinamide and addition of GMP to adenosylcobinamide phosphate.</text>
</comment>
<comment type="pathway">
    <text evidence="6">Cofactor biosynthesis; adenosylcobalamin biosynthesis; adenosylcobalamin from cob(II)yrinate a,c-diamide: step 5/7.</text>
</comment>
<dbReference type="PANTHER" id="PTHR34848:SF1">
    <property type="entry name" value="BIFUNCTIONAL ADENOSYLCOBALAMIN BIOSYNTHESIS PROTEIN COBU"/>
    <property type="match status" value="1"/>
</dbReference>
<dbReference type="GO" id="GO:0005525">
    <property type="term" value="F:GTP binding"/>
    <property type="evidence" value="ECO:0007669"/>
    <property type="project" value="UniProtKB-KW"/>
</dbReference>
<dbReference type="KEGG" id="sper:EW093_04100"/>
<dbReference type="InterPro" id="IPR003203">
    <property type="entry name" value="CobU/CobP"/>
</dbReference>
<evidence type="ECO:0000256" key="3">
    <source>
        <dbReference type="ARBA" id="ARBA00001522"/>
    </source>
</evidence>
<keyword evidence="13 20" id="KW-0418">Kinase</keyword>
<evidence type="ECO:0000256" key="16">
    <source>
        <dbReference type="ARBA" id="ARBA00029570"/>
    </source>
</evidence>
<dbReference type="PANTHER" id="PTHR34848">
    <property type="match status" value="1"/>
</dbReference>
<keyword evidence="21" id="KW-1185">Reference proteome</keyword>
<dbReference type="GO" id="GO:0008820">
    <property type="term" value="F:cobinamide phosphate guanylyltransferase activity"/>
    <property type="evidence" value="ECO:0007669"/>
    <property type="project" value="UniProtKB-EC"/>
</dbReference>
<keyword evidence="14" id="KW-0067">ATP-binding</keyword>
<protein>
    <recommendedName>
        <fullName evidence="16">Adenosylcobinamide kinase</fullName>
        <ecNumber evidence="8">2.7.1.156</ecNumber>
        <ecNumber evidence="9">2.7.7.62</ecNumber>
    </recommendedName>
    <alternativeName>
        <fullName evidence="17">Adenosylcobinamide-phosphate guanylyltransferase</fullName>
    </alternativeName>
</protein>
<dbReference type="SUPFAM" id="SSF52540">
    <property type="entry name" value="P-loop containing nucleoside triphosphate hydrolases"/>
    <property type="match status" value="1"/>
</dbReference>
<dbReference type="UniPathway" id="UPA00148">
    <property type="reaction ID" value="UER00236"/>
</dbReference>
<evidence type="ECO:0000256" key="13">
    <source>
        <dbReference type="ARBA" id="ARBA00022777"/>
    </source>
</evidence>
<evidence type="ECO:0000256" key="11">
    <source>
        <dbReference type="ARBA" id="ARBA00022679"/>
    </source>
</evidence>
<dbReference type="InterPro" id="IPR027417">
    <property type="entry name" value="P-loop_NTPase"/>
</dbReference>
<accession>A0A5C1Q762</accession>
<evidence type="ECO:0000256" key="8">
    <source>
        <dbReference type="ARBA" id="ARBA00012016"/>
    </source>
</evidence>
<sequence length="180" mass="20375">MGITLVLGGTKTGKTSFAEKRAHTISKELSLPVYYLATALLIDHEMEDRINRHRESRSRDWITVEEPHNPSAELERLDNCVVILDCLTLLMTNIIFRLGEECPKEEAKKAVFKELDNIISSVINKDISLIIISNQVENGLVSEHKWARMFQDIAGMSHQKLAEACENVYMLNAGLPLKLK</sequence>
<organism evidence="20 21">
    <name type="scientific">Thiospirochaeta perfilievii</name>
    <dbReference type="NCBI Taxonomy" id="252967"/>
    <lineage>
        <taxon>Bacteria</taxon>
        <taxon>Pseudomonadati</taxon>
        <taxon>Spirochaetota</taxon>
        <taxon>Spirochaetia</taxon>
        <taxon>Spirochaetales</taxon>
        <taxon>Spirochaetaceae</taxon>
        <taxon>Thiospirochaeta</taxon>
    </lineage>
</organism>
<proteinExistence type="inferred from homology"/>
<comment type="catalytic activity">
    <reaction evidence="3">
        <text>adenosylcob(III)inamide + GTP = adenosylcob(III)inamide phosphate + GDP + H(+)</text>
        <dbReference type="Rhea" id="RHEA:15765"/>
        <dbReference type="ChEBI" id="CHEBI:2480"/>
        <dbReference type="ChEBI" id="CHEBI:15378"/>
        <dbReference type="ChEBI" id="CHEBI:37565"/>
        <dbReference type="ChEBI" id="CHEBI:58189"/>
        <dbReference type="ChEBI" id="CHEBI:58502"/>
        <dbReference type="EC" id="2.7.1.156"/>
    </reaction>
</comment>
<comment type="catalytic activity">
    <reaction evidence="1">
        <text>adenosylcob(III)inamide + ATP = adenosylcob(III)inamide phosphate + ADP + H(+)</text>
        <dbReference type="Rhea" id="RHEA:15769"/>
        <dbReference type="ChEBI" id="CHEBI:2480"/>
        <dbReference type="ChEBI" id="CHEBI:15378"/>
        <dbReference type="ChEBI" id="CHEBI:30616"/>
        <dbReference type="ChEBI" id="CHEBI:58502"/>
        <dbReference type="ChEBI" id="CHEBI:456216"/>
        <dbReference type="EC" id="2.7.1.156"/>
    </reaction>
</comment>
<evidence type="ECO:0000313" key="20">
    <source>
        <dbReference type="EMBL" id="QEN03913.1"/>
    </source>
</evidence>
<evidence type="ECO:0000256" key="1">
    <source>
        <dbReference type="ARBA" id="ARBA00000312"/>
    </source>
</evidence>
<feature type="binding site" evidence="19">
    <location>
        <begin position="37"/>
        <end position="39"/>
    </location>
    <ligand>
        <name>GTP</name>
        <dbReference type="ChEBI" id="CHEBI:37565"/>
    </ligand>
</feature>
<evidence type="ECO:0000256" key="6">
    <source>
        <dbReference type="ARBA" id="ARBA00005159"/>
    </source>
</evidence>
<reference evidence="20 21" key="2">
    <citation type="submission" date="2019-09" db="EMBL/GenBank/DDBJ databases">
        <title>Complete Genome Sequence and Methylome Analysis of free living Spirochaetas.</title>
        <authorList>
            <person name="Leshcheva N."/>
            <person name="Mikheeva N."/>
        </authorList>
    </citation>
    <scope>NUCLEOTIDE SEQUENCE [LARGE SCALE GENOMIC DNA]</scope>
    <source>
        <strain evidence="20 21">P</strain>
    </source>
</reference>
<dbReference type="AlphaFoldDB" id="A0A5C1Q762"/>
<feature type="binding site" evidence="19">
    <location>
        <position position="85"/>
    </location>
    <ligand>
        <name>GTP</name>
        <dbReference type="ChEBI" id="CHEBI:37565"/>
    </ligand>
</feature>
<keyword evidence="20" id="KW-0548">Nucleotidyltransferase</keyword>
<evidence type="ECO:0000313" key="21">
    <source>
        <dbReference type="Proteomes" id="UP000323824"/>
    </source>
</evidence>
<evidence type="ECO:0000256" key="5">
    <source>
        <dbReference type="ARBA" id="ARBA00004692"/>
    </source>
</evidence>
<comment type="pathway">
    <text evidence="5">Cofactor biosynthesis; adenosylcobalamin biosynthesis; adenosylcobalamin from cob(II)yrinate a,c-diamide: step 6/7.</text>
</comment>
<keyword evidence="10" id="KW-0169">Cobalamin biosynthesis</keyword>
<reference evidence="20 21" key="1">
    <citation type="submission" date="2019-02" db="EMBL/GenBank/DDBJ databases">
        <authorList>
            <person name="Fomenkov A."/>
            <person name="Dubinina G."/>
            <person name="Grabovich M."/>
            <person name="Vincze T."/>
            <person name="Roberts R.J."/>
        </authorList>
    </citation>
    <scope>NUCLEOTIDE SEQUENCE [LARGE SCALE GENOMIC DNA]</scope>
    <source>
        <strain evidence="20 21">P</strain>
    </source>
</reference>
<keyword evidence="15 19" id="KW-0342">GTP-binding</keyword>
<dbReference type="GO" id="GO:0009236">
    <property type="term" value="P:cobalamin biosynthetic process"/>
    <property type="evidence" value="ECO:0007669"/>
    <property type="project" value="UniProtKB-UniPathway"/>
</dbReference>
<evidence type="ECO:0000256" key="14">
    <source>
        <dbReference type="ARBA" id="ARBA00022840"/>
    </source>
</evidence>
<dbReference type="GO" id="GO:0005524">
    <property type="term" value="F:ATP binding"/>
    <property type="evidence" value="ECO:0007669"/>
    <property type="project" value="UniProtKB-KW"/>
</dbReference>
<dbReference type="Proteomes" id="UP000323824">
    <property type="component" value="Chromosome"/>
</dbReference>
<comment type="similarity">
    <text evidence="7">Belongs to the CobU/CobP family.</text>
</comment>
<dbReference type="RefSeq" id="WP_149567170.1">
    <property type="nucleotide sequence ID" value="NZ_CP035807.1"/>
</dbReference>
<feature type="binding site" evidence="19">
    <location>
        <begin position="54"/>
        <end position="57"/>
    </location>
    <ligand>
        <name>GTP</name>
        <dbReference type="ChEBI" id="CHEBI:37565"/>
    </ligand>
</feature>
<evidence type="ECO:0000256" key="2">
    <source>
        <dbReference type="ARBA" id="ARBA00000711"/>
    </source>
</evidence>
<comment type="catalytic activity">
    <reaction evidence="2">
        <text>adenosylcob(III)inamide phosphate + GTP + H(+) = adenosylcob(III)inamide-GDP + diphosphate</text>
        <dbReference type="Rhea" id="RHEA:22712"/>
        <dbReference type="ChEBI" id="CHEBI:15378"/>
        <dbReference type="ChEBI" id="CHEBI:33019"/>
        <dbReference type="ChEBI" id="CHEBI:37565"/>
        <dbReference type="ChEBI" id="CHEBI:58502"/>
        <dbReference type="ChEBI" id="CHEBI:60487"/>
        <dbReference type="EC" id="2.7.7.62"/>
    </reaction>
</comment>
<evidence type="ECO:0000256" key="4">
    <source>
        <dbReference type="ARBA" id="ARBA00003889"/>
    </source>
</evidence>
<dbReference type="EC" id="2.7.1.156" evidence="8"/>
<dbReference type="EMBL" id="CP035807">
    <property type="protein sequence ID" value="QEN03913.1"/>
    <property type="molecule type" value="Genomic_DNA"/>
</dbReference>
<dbReference type="CDD" id="cd00544">
    <property type="entry name" value="CobU"/>
    <property type="match status" value="1"/>
</dbReference>
<feature type="active site" description="GMP-histidine intermediate" evidence="18">
    <location>
        <position position="53"/>
    </location>
</feature>
<evidence type="ECO:0000256" key="17">
    <source>
        <dbReference type="ARBA" id="ARBA00030571"/>
    </source>
</evidence>
<evidence type="ECO:0000256" key="19">
    <source>
        <dbReference type="PIRSR" id="PIRSR006135-2"/>
    </source>
</evidence>
<dbReference type="OrthoDB" id="9799422at2"/>
<gene>
    <name evidence="20" type="ORF">EW093_04100</name>
</gene>
<dbReference type="Pfam" id="PF02283">
    <property type="entry name" value="CobU"/>
    <property type="match status" value="1"/>
</dbReference>
<dbReference type="EC" id="2.7.7.62" evidence="9"/>
<keyword evidence="11 20" id="KW-0808">Transferase</keyword>
<feature type="binding site" evidence="19">
    <location>
        <position position="65"/>
    </location>
    <ligand>
        <name>GTP</name>
        <dbReference type="ChEBI" id="CHEBI:37565"/>
    </ligand>
</feature>
<evidence type="ECO:0000256" key="18">
    <source>
        <dbReference type="PIRSR" id="PIRSR006135-1"/>
    </source>
</evidence>